<evidence type="ECO:0000256" key="1">
    <source>
        <dbReference type="SAM" id="MobiDB-lite"/>
    </source>
</evidence>
<proteinExistence type="predicted"/>
<evidence type="ECO:0000313" key="4">
    <source>
        <dbReference type="Proteomes" id="UP001501570"/>
    </source>
</evidence>
<sequence>MPSMFRRKPVEEVAESVIDDEPEESLRSRSYTPKKGEATPKRVIAGRRPVAAAPANRKEALQRSREKQRQDREERRAGMMSGDERYLLARDRGPIRAIARDVIDSRRNVGTIFIFALVAILVASIQSMPSQVKAAANVLFIVMIVALILDTVLVVRRIRRLASERHPKATERWGSLYFYIVMRSISFRRMRVPKPRVKIGDQI</sequence>
<feature type="compositionally biased region" description="Acidic residues" evidence="1">
    <location>
        <begin position="12"/>
        <end position="23"/>
    </location>
</feature>
<reference evidence="4" key="1">
    <citation type="journal article" date="2019" name="Int. J. Syst. Evol. Microbiol.">
        <title>The Global Catalogue of Microorganisms (GCM) 10K type strain sequencing project: providing services to taxonomists for standard genome sequencing and annotation.</title>
        <authorList>
            <consortium name="The Broad Institute Genomics Platform"/>
            <consortium name="The Broad Institute Genome Sequencing Center for Infectious Disease"/>
            <person name="Wu L."/>
            <person name="Ma J."/>
        </authorList>
    </citation>
    <scope>NUCLEOTIDE SEQUENCE [LARGE SCALE GENOMIC DNA]</scope>
    <source>
        <strain evidence="4">JCM 18304</strain>
    </source>
</reference>
<evidence type="ECO:0000313" key="3">
    <source>
        <dbReference type="EMBL" id="GAA5184101.1"/>
    </source>
</evidence>
<organism evidence="3 4">
    <name type="scientific">Rugosimonospora acidiphila</name>
    <dbReference type="NCBI Taxonomy" id="556531"/>
    <lineage>
        <taxon>Bacteria</taxon>
        <taxon>Bacillati</taxon>
        <taxon>Actinomycetota</taxon>
        <taxon>Actinomycetes</taxon>
        <taxon>Micromonosporales</taxon>
        <taxon>Micromonosporaceae</taxon>
        <taxon>Rugosimonospora</taxon>
    </lineage>
</organism>
<comment type="caution">
    <text evidence="3">The sequence shown here is derived from an EMBL/GenBank/DDBJ whole genome shotgun (WGS) entry which is preliminary data.</text>
</comment>
<protein>
    <submittedName>
        <fullName evidence="3">DUF3043 domain-containing protein</fullName>
    </submittedName>
</protein>
<keyword evidence="2" id="KW-0472">Membrane</keyword>
<evidence type="ECO:0000256" key="2">
    <source>
        <dbReference type="SAM" id="Phobius"/>
    </source>
</evidence>
<gene>
    <name evidence="3" type="ORF">GCM10023322_24830</name>
</gene>
<feature type="region of interest" description="Disordered" evidence="1">
    <location>
        <begin position="1"/>
        <end position="79"/>
    </location>
</feature>
<keyword evidence="2" id="KW-0812">Transmembrane</keyword>
<dbReference type="Pfam" id="PF11241">
    <property type="entry name" value="DUF3043"/>
    <property type="match status" value="1"/>
</dbReference>
<feature type="compositionally biased region" description="Basic and acidic residues" evidence="1">
    <location>
        <begin position="56"/>
        <end position="79"/>
    </location>
</feature>
<keyword evidence="4" id="KW-1185">Reference proteome</keyword>
<dbReference type="Proteomes" id="UP001501570">
    <property type="component" value="Unassembled WGS sequence"/>
</dbReference>
<name>A0ABP9RRB8_9ACTN</name>
<feature type="transmembrane region" description="Helical" evidence="2">
    <location>
        <begin position="109"/>
        <end position="128"/>
    </location>
</feature>
<dbReference type="EMBL" id="BAABJQ010000006">
    <property type="protein sequence ID" value="GAA5184101.1"/>
    <property type="molecule type" value="Genomic_DNA"/>
</dbReference>
<keyword evidence="2" id="KW-1133">Transmembrane helix</keyword>
<dbReference type="InterPro" id="IPR021403">
    <property type="entry name" value="DUF3043"/>
</dbReference>
<accession>A0ABP9RRB8</accession>
<feature type="transmembrane region" description="Helical" evidence="2">
    <location>
        <begin position="134"/>
        <end position="155"/>
    </location>
</feature>